<feature type="compositionally biased region" description="Low complexity" evidence="2">
    <location>
        <begin position="295"/>
        <end position="306"/>
    </location>
</feature>
<dbReference type="AlphaFoldDB" id="A0A5C3QW64"/>
<evidence type="ECO:0000256" key="2">
    <source>
        <dbReference type="SAM" id="MobiDB-lite"/>
    </source>
</evidence>
<feature type="compositionally biased region" description="Pro residues" evidence="2">
    <location>
        <begin position="599"/>
        <end position="608"/>
    </location>
</feature>
<evidence type="ECO:0000256" key="1">
    <source>
        <dbReference type="SAM" id="Coils"/>
    </source>
</evidence>
<protein>
    <submittedName>
        <fullName evidence="3">Uncharacterized protein</fullName>
    </submittedName>
</protein>
<reference evidence="3 4" key="1">
    <citation type="journal article" date="2019" name="Nat. Ecol. Evol.">
        <title>Megaphylogeny resolves global patterns of mushroom evolution.</title>
        <authorList>
            <person name="Varga T."/>
            <person name="Krizsan K."/>
            <person name="Foldi C."/>
            <person name="Dima B."/>
            <person name="Sanchez-Garcia M."/>
            <person name="Sanchez-Ramirez S."/>
            <person name="Szollosi G.J."/>
            <person name="Szarkandi J.G."/>
            <person name="Papp V."/>
            <person name="Albert L."/>
            <person name="Andreopoulos W."/>
            <person name="Angelini C."/>
            <person name="Antonin V."/>
            <person name="Barry K.W."/>
            <person name="Bougher N.L."/>
            <person name="Buchanan P."/>
            <person name="Buyck B."/>
            <person name="Bense V."/>
            <person name="Catcheside P."/>
            <person name="Chovatia M."/>
            <person name="Cooper J."/>
            <person name="Damon W."/>
            <person name="Desjardin D."/>
            <person name="Finy P."/>
            <person name="Geml J."/>
            <person name="Haridas S."/>
            <person name="Hughes K."/>
            <person name="Justo A."/>
            <person name="Karasinski D."/>
            <person name="Kautmanova I."/>
            <person name="Kiss B."/>
            <person name="Kocsube S."/>
            <person name="Kotiranta H."/>
            <person name="LaButti K.M."/>
            <person name="Lechner B.E."/>
            <person name="Liimatainen K."/>
            <person name="Lipzen A."/>
            <person name="Lukacs Z."/>
            <person name="Mihaltcheva S."/>
            <person name="Morgado L.N."/>
            <person name="Niskanen T."/>
            <person name="Noordeloos M.E."/>
            <person name="Ohm R.A."/>
            <person name="Ortiz-Santana B."/>
            <person name="Ovrebo C."/>
            <person name="Racz N."/>
            <person name="Riley R."/>
            <person name="Savchenko A."/>
            <person name="Shiryaev A."/>
            <person name="Soop K."/>
            <person name="Spirin V."/>
            <person name="Szebenyi C."/>
            <person name="Tomsovsky M."/>
            <person name="Tulloss R.E."/>
            <person name="Uehling J."/>
            <person name="Grigoriev I.V."/>
            <person name="Vagvolgyi C."/>
            <person name="Papp T."/>
            <person name="Martin F.M."/>
            <person name="Miettinen O."/>
            <person name="Hibbett D.S."/>
            <person name="Nagy L.G."/>
        </authorList>
    </citation>
    <scope>NUCLEOTIDE SEQUENCE [LARGE SCALE GENOMIC DNA]</scope>
    <source>
        <strain evidence="3 4">CBS 309.79</strain>
    </source>
</reference>
<gene>
    <name evidence="3" type="ORF">BDV98DRAFT_330530</name>
</gene>
<dbReference type="Proteomes" id="UP000305067">
    <property type="component" value="Unassembled WGS sequence"/>
</dbReference>
<name>A0A5C3QW64_9AGAR</name>
<dbReference type="OrthoDB" id="3008370at2759"/>
<sequence>MDYSHRQPPPTTFHRFVEPGASASTRRSSPRATMPVPELHLNGKAEPAPSSTSSSSSSKSKSKSKTKLHLTSNVKELAKLLAYEERETKDLHRAIITLTEQLNVERQRASDAEDRVRTVVASLKSVNETRLAAVKEAAVANEQLKLYKTQLEAAQNEIFRAQDLLHSVDERRFVAETEAAKSKQAIRKMNEEILIWNAREEGRRAGIAEGIKKGRNIGYREGRQQQQQNRRRESVVTESEYASVSEDLEEPHYFEPRQVAESVITQPRPPPTPESVKSPAATPRAPVAPMPADPLGPLSPIGSPLGEQQALDSTFSSPPVAATSMHSPPPQVYIIPDNFIPTIGSDSIIRLPPPHEMAPPTPRRTPIRPPVEIEQPSPVHYVPPPRSIRSTPVPEPITTALPPADRARYSPESSSTTISQNPLVQEVPLLGHRPSRLSDITEVLSTSTPSPHPNMSSLHPSYYDGMRSPQGSVASQNLTVHGAPGMQRRGSVSSARSTTTVPDINIEPPSQRSSLASAEKRPTNMTPRAARSMGNLLSPEDALRPLSPPTQPKQMDTPDPSDVDNHLPPGFMPSHSVPQDHYQPHYHSSQINGGGSPNHHPPFYPTPESPRSRPVIPEMGMMMNMNDSMSSDSVSTPASSAMNTLMTPPVNRLRLAGTVGVGAGIYAAKSPKDYALPESVVSPGTGAYRSPYSNGYASEVGMGAAGVPLPASTVGMRSPGGFSSVTGKSKRGSKKGSVTG</sequence>
<feature type="region of interest" description="Disordered" evidence="2">
    <location>
        <begin position="218"/>
        <end position="328"/>
    </location>
</feature>
<evidence type="ECO:0000313" key="3">
    <source>
        <dbReference type="EMBL" id="TFL04761.1"/>
    </source>
</evidence>
<feature type="compositionally biased region" description="Low complexity" evidence="2">
    <location>
        <begin position="50"/>
        <end position="59"/>
    </location>
</feature>
<organism evidence="3 4">
    <name type="scientific">Pterulicium gracile</name>
    <dbReference type="NCBI Taxonomy" id="1884261"/>
    <lineage>
        <taxon>Eukaryota</taxon>
        <taxon>Fungi</taxon>
        <taxon>Dikarya</taxon>
        <taxon>Basidiomycota</taxon>
        <taxon>Agaricomycotina</taxon>
        <taxon>Agaricomycetes</taxon>
        <taxon>Agaricomycetidae</taxon>
        <taxon>Agaricales</taxon>
        <taxon>Pleurotineae</taxon>
        <taxon>Pterulaceae</taxon>
        <taxon>Pterulicium</taxon>
    </lineage>
</organism>
<evidence type="ECO:0000313" key="4">
    <source>
        <dbReference type="Proteomes" id="UP000305067"/>
    </source>
</evidence>
<keyword evidence="4" id="KW-1185">Reference proteome</keyword>
<feature type="coiled-coil region" evidence="1">
    <location>
        <begin position="95"/>
        <end position="171"/>
    </location>
</feature>
<accession>A0A5C3QW64</accession>
<dbReference type="STRING" id="1884261.A0A5C3QW64"/>
<feature type="compositionally biased region" description="Polar residues" evidence="2">
    <location>
        <begin position="445"/>
        <end position="459"/>
    </location>
</feature>
<feature type="region of interest" description="Disordered" evidence="2">
    <location>
        <begin position="373"/>
        <end position="418"/>
    </location>
</feature>
<feature type="region of interest" description="Disordered" evidence="2">
    <location>
        <begin position="710"/>
        <end position="740"/>
    </location>
</feature>
<feature type="compositionally biased region" description="Polar residues" evidence="2">
    <location>
        <begin position="490"/>
        <end position="516"/>
    </location>
</feature>
<feature type="compositionally biased region" description="Polar residues" evidence="2">
    <location>
        <begin position="469"/>
        <end position="479"/>
    </location>
</feature>
<feature type="region of interest" description="Disordered" evidence="2">
    <location>
        <begin position="1"/>
        <end position="69"/>
    </location>
</feature>
<proteinExistence type="predicted"/>
<feature type="compositionally biased region" description="Low complexity" evidence="2">
    <location>
        <begin position="21"/>
        <end position="33"/>
    </location>
</feature>
<keyword evidence="1" id="KW-0175">Coiled coil</keyword>
<dbReference type="EMBL" id="ML178818">
    <property type="protein sequence ID" value="TFL04761.1"/>
    <property type="molecule type" value="Genomic_DNA"/>
</dbReference>
<feature type="region of interest" description="Disordered" evidence="2">
    <location>
        <begin position="445"/>
        <end position="611"/>
    </location>
</feature>